<evidence type="ECO:0008006" key="3">
    <source>
        <dbReference type="Google" id="ProtNLM"/>
    </source>
</evidence>
<protein>
    <recommendedName>
        <fullName evidence="3">STAS domain-containing protein</fullName>
    </recommendedName>
</protein>
<dbReference type="InterPro" id="IPR036513">
    <property type="entry name" value="STAS_dom_sf"/>
</dbReference>
<dbReference type="STRING" id="447595.SAMN05660826_01350"/>
<proteinExistence type="predicted"/>
<reference evidence="2" key="1">
    <citation type="submission" date="2016-11" db="EMBL/GenBank/DDBJ databases">
        <authorList>
            <person name="Varghese N."/>
            <person name="Submissions S."/>
        </authorList>
    </citation>
    <scope>NUCLEOTIDE SEQUENCE [LARGE SCALE GENOMIC DNA]</scope>
    <source>
        <strain evidence="2">DSM 18802</strain>
    </source>
</reference>
<name>A0A1M7JUI0_9FIRM</name>
<keyword evidence="2" id="KW-1185">Reference proteome</keyword>
<accession>A0A1M7JUI0</accession>
<dbReference type="RefSeq" id="WP_073256560.1">
    <property type="nucleotide sequence ID" value="NZ_FRCR01000007.1"/>
</dbReference>
<dbReference type="Proteomes" id="UP000184375">
    <property type="component" value="Unassembled WGS sequence"/>
</dbReference>
<dbReference type="OrthoDB" id="1729926at2"/>
<dbReference type="SUPFAM" id="SSF52091">
    <property type="entry name" value="SpoIIaa-like"/>
    <property type="match status" value="1"/>
</dbReference>
<evidence type="ECO:0000313" key="2">
    <source>
        <dbReference type="Proteomes" id="UP000184375"/>
    </source>
</evidence>
<gene>
    <name evidence="1" type="ORF">SAMN05660826_01350</name>
</gene>
<dbReference type="AlphaFoldDB" id="A0A1M7JUI0"/>
<evidence type="ECO:0000313" key="1">
    <source>
        <dbReference type="EMBL" id="SHM56712.1"/>
    </source>
</evidence>
<sequence>MNIELRDGNLIIEESLTIEDARNAWKLIFDNQHEIKTVDLNGLKDIDLAGIQVLLMLVRLKRDIDLIIPLAQGDSRFLIFSANS</sequence>
<dbReference type="EMBL" id="FRCR01000007">
    <property type="protein sequence ID" value="SHM56712.1"/>
    <property type="molecule type" value="Genomic_DNA"/>
</dbReference>
<organism evidence="1 2">
    <name type="scientific">Caldanaerovirga acetigignens</name>
    <dbReference type="NCBI Taxonomy" id="447595"/>
    <lineage>
        <taxon>Bacteria</taxon>
        <taxon>Bacillati</taxon>
        <taxon>Bacillota</taxon>
        <taxon>Clostridia</taxon>
        <taxon>Thermosediminibacterales</taxon>
        <taxon>Thermosediminibacteraceae</taxon>
        <taxon>Caldanaerovirga</taxon>
    </lineage>
</organism>